<sequence length="252" mass="28496">MKKNIHLTYAVCLFIVMAAFLFVGCPLESEQHILEKTPDNLLFVEESTRNNYGSSVTMWFTTPEEIGATSYTLQYSTDNTIWNNFQSYASDLVTTRLDQDNFSIDINYDCYLRILISGGTYDGQTSNETYCTRCTTVGYFSNNGLGEEVTNTGVIAPNVGYGLLASFRVEDPTDSTEIEDCLNYQWYRLDPEDYENQILIPGATSLAYTTTQEDRGYRMLIRATGKALDVSASEYDGRFNGFKQLKAIFIVK</sequence>
<name>G8QTC5_SPHPG</name>
<evidence type="ECO:0000313" key="2">
    <source>
        <dbReference type="EMBL" id="AEV29092.1"/>
    </source>
</evidence>
<evidence type="ECO:0000313" key="3">
    <source>
        <dbReference type="Proteomes" id="UP000005632"/>
    </source>
</evidence>
<keyword evidence="1" id="KW-0812">Transmembrane</keyword>
<gene>
    <name evidence="2" type="ordered locus">SpiGrapes_1279</name>
</gene>
<dbReference type="OrthoDB" id="2744137at2"/>
<feature type="transmembrane region" description="Helical" evidence="1">
    <location>
        <begin position="7"/>
        <end position="24"/>
    </location>
</feature>
<dbReference type="STRING" id="158190.SpiGrapes_1279"/>
<dbReference type="PROSITE" id="PS51257">
    <property type="entry name" value="PROKAR_LIPOPROTEIN"/>
    <property type="match status" value="1"/>
</dbReference>
<evidence type="ECO:0000256" key="1">
    <source>
        <dbReference type="SAM" id="Phobius"/>
    </source>
</evidence>
<proteinExistence type="predicted"/>
<keyword evidence="3" id="KW-1185">Reference proteome</keyword>
<organism evidence="2 3">
    <name type="scientific">Sphaerochaeta pleomorpha (strain ATCC BAA-1885 / DSM 22778 / Grapes)</name>
    <dbReference type="NCBI Taxonomy" id="158190"/>
    <lineage>
        <taxon>Bacteria</taxon>
        <taxon>Pseudomonadati</taxon>
        <taxon>Spirochaetota</taxon>
        <taxon>Spirochaetia</taxon>
        <taxon>Spirochaetales</taxon>
        <taxon>Sphaerochaetaceae</taxon>
        <taxon>Sphaerochaeta</taxon>
    </lineage>
</organism>
<protein>
    <submittedName>
        <fullName evidence="2">Uncharacterized protein</fullName>
    </submittedName>
</protein>
<dbReference type="Gene3D" id="2.60.40.2700">
    <property type="match status" value="1"/>
</dbReference>
<dbReference type="RefSeq" id="WP_014269941.1">
    <property type="nucleotide sequence ID" value="NC_016633.1"/>
</dbReference>
<accession>G8QTC5</accession>
<dbReference type="KEGG" id="sgp:SpiGrapes_1279"/>
<dbReference type="AlphaFoldDB" id="G8QTC5"/>
<keyword evidence="1" id="KW-0472">Membrane</keyword>
<reference evidence="2 3" key="1">
    <citation type="submission" date="2011-11" db="EMBL/GenBank/DDBJ databases">
        <title>Complete sequence of Spirochaeta sp. grapes.</title>
        <authorList>
            <consortium name="US DOE Joint Genome Institute"/>
            <person name="Lucas S."/>
            <person name="Han J."/>
            <person name="Lapidus A."/>
            <person name="Cheng J.-F."/>
            <person name="Goodwin L."/>
            <person name="Pitluck S."/>
            <person name="Peters L."/>
            <person name="Ovchinnikova G."/>
            <person name="Munk A.C."/>
            <person name="Detter J.C."/>
            <person name="Han C."/>
            <person name="Tapia R."/>
            <person name="Land M."/>
            <person name="Hauser L."/>
            <person name="Kyrpides N."/>
            <person name="Ivanova N."/>
            <person name="Pagani I."/>
            <person name="Ritalahtilisa K."/>
            <person name="Loeffler F."/>
            <person name="Woyke T."/>
        </authorList>
    </citation>
    <scope>NUCLEOTIDE SEQUENCE [LARGE SCALE GENOMIC DNA]</scope>
    <source>
        <strain evidence="3">ATCC BAA-1885 / DSM 22778 / Grapes</strain>
    </source>
</reference>
<dbReference type="Proteomes" id="UP000005632">
    <property type="component" value="Chromosome"/>
</dbReference>
<keyword evidence="1" id="KW-1133">Transmembrane helix</keyword>
<dbReference type="EMBL" id="CP003155">
    <property type="protein sequence ID" value="AEV29092.1"/>
    <property type="molecule type" value="Genomic_DNA"/>
</dbReference>
<dbReference type="HOGENOM" id="CLU_1102261_0_0_12"/>